<dbReference type="EMBL" id="LCCW01000067">
    <property type="protein sequence ID" value="KKS39531.1"/>
    <property type="molecule type" value="Genomic_DNA"/>
</dbReference>
<sequence>MVDSKIPRIIEERSINDKIWQVISFFVDSIEKFDVVCFDKSNTNEVVDKLISSKKRIKTFGYREEALKFIKELS</sequence>
<dbReference type="AlphaFoldDB" id="A0A0G1AZM3"/>
<gene>
    <name evidence="1" type="ORF">UV02_C0067G0004</name>
</gene>
<accession>A0A0G1AZM3</accession>
<evidence type="ECO:0000313" key="2">
    <source>
        <dbReference type="Proteomes" id="UP000034516"/>
    </source>
</evidence>
<dbReference type="Proteomes" id="UP000034516">
    <property type="component" value="Unassembled WGS sequence"/>
</dbReference>
<proteinExistence type="predicted"/>
<name>A0A0G1AZM3_9BACT</name>
<organism evidence="1 2">
    <name type="scientific">Candidatus Kuenenbacteria bacterium GW2011_GWA2_42_15</name>
    <dbReference type="NCBI Taxonomy" id="1618677"/>
    <lineage>
        <taxon>Bacteria</taxon>
        <taxon>Candidatus Kueneniibacteriota</taxon>
    </lineage>
</organism>
<reference evidence="1 2" key="1">
    <citation type="journal article" date="2015" name="Nature">
        <title>rRNA introns, odd ribosomes, and small enigmatic genomes across a large radiation of phyla.</title>
        <authorList>
            <person name="Brown C.T."/>
            <person name="Hug L.A."/>
            <person name="Thomas B.C."/>
            <person name="Sharon I."/>
            <person name="Castelle C.J."/>
            <person name="Singh A."/>
            <person name="Wilkins M.J."/>
            <person name="Williams K.H."/>
            <person name="Banfield J.F."/>
        </authorList>
    </citation>
    <scope>NUCLEOTIDE SEQUENCE [LARGE SCALE GENOMIC DNA]</scope>
</reference>
<protein>
    <submittedName>
        <fullName evidence="1">Uncharacterized protein</fullName>
    </submittedName>
</protein>
<comment type="caution">
    <text evidence="1">The sequence shown here is derived from an EMBL/GenBank/DDBJ whole genome shotgun (WGS) entry which is preliminary data.</text>
</comment>
<evidence type="ECO:0000313" key="1">
    <source>
        <dbReference type="EMBL" id="KKS39531.1"/>
    </source>
</evidence>